<dbReference type="AlphaFoldDB" id="A0A7M7MJW9"/>
<keyword evidence="2 6" id="KW-0479">Metal-binding</keyword>
<dbReference type="InParanoid" id="A0A7M7MJW9"/>
<keyword evidence="5 6" id="KW-0539">Nucleus</keyword>
<dbReference type="PANTHER" id="PTHR12932">
    <property type="entry name" value="P25 ALPHA-RELATED"/>
    <property type="match status" value="1"/>
</dbReference>
<dbReference type="RefSeq" id="XP_022672981.1">
    <property type="nucleotide sequence ID" value="XM_022817246.1"/>
</dbReference>
<dbReference type="RefSeq" id="XP_022672980.1">
    <property type="nucleotide sequence ID" value="XM_022817245.1"/>
</dbReference>
<name>A0A7M7MJW9_VARDE</name>
<feature type="domain" description="DM" evidence="8">
    <location>
        <begin position="204"/>
        <end position="251"/>
    </location>
</feature>
<evidence type="ECO:0000256" key="6">
    <source>
        <dbReference type="PROSITE-ProRule" id="PRU00070"/>
    </source>
</evidence>
<dbReference type="SUPFAM" id="SSF47473">
    <property type="entry name" value="EF-hand"/>
    <property type="match status" value="1"/>
</dbReference>
<dbReference type="PROSITE" id="PS50809">
    <property type="entry name" value="DM_2"/>
    <property type="match status" value="1"/>
</dbReference>
<feature type="region of interest" description="Disordered" evidence="7">
    <location>
        <begin position="487"/>
        <end position="524"/>
    </location>
</feature>
<dbReference type="EnsemblMetazoa" id="XM_022817245">
    <property type="protein sequence ID" value="XP_022672980"/>
    <property type="gene ID" value="LOC111255354"/>
</dbReference>
<dbReference type="Gene3D" id="1.10.238.10">
    <property type="entry name" value="EF-hand"/>
    <property type="match status" value="1"/>
</dbReference>
<dbReference type="Gene3D" id="4.10.1040.10">
    <property type="entry name" value="DM DNA-binding domain"/>
    <property type="match status" value="1"/>
</dbReference>
<dbReference type="InterPro" id="IPR036407">
    <property type="entry name" value="DM_DNA-bd_sf"/>
</dbReference>
<feature type="compositionally biased region" description="Low complexity" evidence="7">
    <location>
        <begin position="411"/>
        <end position="422"/>
    </location>
</feature>
<proteinExistence type="inferred from homology"/>
<dbReference type="Pfam" id="PF05517">
    <property type="entry name" value="p25-alpha"/>
    <property type="match status" value="1"/>
</dbReference>
<evidence type="ECO:0000256" key="2">
    <source>
        <dbReference type="ARBA" id="ARBA00022723"/>
    </source>
</evidence>
<dbReference type="GO" id="GO:0015631">
    <property type="term" value="F:tubulin binding"/>
    <property type="evidence" value="ECO:0007669"/>
    <property type="project" value="InterPro"/>
</dbReference>
<dbReference type="GO" id="GO:0001578">
    <property type="term" value="P:microtubule bundle formation"/>
    <property type="evidence" value="ECO:0007669"/>
    <property type="project" value="TreeGrafter"/>
</dbReference>
<comment type="subcellular location">
    <subcellularLocation>
        <location evidence="6">Nucleus</location>
    </subcellularLocation>
</comment>
<dbReference type="PANTHER" id="PTHR12932:SF9">
    <property type="entry name" value="TUBULIN POLYMERIZATION-PROMOTING PROTEIN HOMOLOG"/>
    <property type="match status" value="1"/>
</dbReference>
<feature type="region of interest" description="Disordered" evidence="7">
    <location>
        <begin position="173"/>
        <end position="204"/>
    </location>
</feature>
<sequence length="806" mass="86164">MSNPAPERPESTINVVDDDDRPETSSASNGTGANYLGAFHTAAAMSPPIAPALQHKLGWPLTFPGPYGNAPASLKPTNDIANRFQLLNRAFPPNLVDNQQALFRAMAHAQGQIGYGSVPFVQHTEPLAKAFDVPFRAPVFDATAAAVGRQFVDSLGQARPLVVDRTVPVSSIEPATLNQSSQPQATAAEKDQGSSVGSTRKPNCARCRNHDVKVAVRGHKRHCPYRDCECDKCILIKERQVIMKKQVALRRQQEQDEQMGYTVVRTLPTVGASVSDSPPAPLTPTTPTAASTPTSGPSPSPAVPTSSPVEVASVGDVLLGGSSACPAPSNLGLSNSSFVGPLQNLQSVRDIPSAPSSYLAFSGDLRPMTIPELIRRSEISERVSPSSPSMADKIPDTNLRRSSLSEDADASRSPRSRNSSPPSGGPPGILPMAGLSELRDGAHHGPSNVTYRLPPVASTSNQRAINVADNILTRMTDMPLAGAAVAMTGSPVQSQDPRRPYLSGSPPNSRPSSHNDSRRNSFEGVGDRANVNALSGQPKIPVQEDLQRGNPLCVSQLADTSIQQQGVSGHIPKDFLRAPVTTHEGTSHPREPHITRDSNQSDLPPIKRRRLQASPTSAFSTLAMSDEVRPASAGARSSSPLTEGEVPSFQEQFKAFAKFGDSKSAGEAITLSNSDKWFKQSKVIDGKKVTTVDTGIYFKKIAKTKKALSQKEYEQFLEEIAKNKKVPLEDIKQKLCACGAPATRIQSATATGAVARLTDHTKYTGTHKQRFDDSGKGKGKEGRVDPPKDSGYVSGYKEEGTYDQTH</sequence>
<dbReference type="PROSITE" id="PS40000">
    <property type="entry name" value="DM_1"/>
    <property type="match status" value="1"/>
</dbReference>
<accession>A0A7M7MJW9</accession>
<feature type="compositionally biased region" description="Low complexity" evidence="7">
    <location>
        <begin position="285"/>
        <end position="295"/>
    </location>
</feature>
<dbReference type="GO" id="GO:0046872">
    <property type="term" value="F:metal ion binding"/>
    <property type="evidence" value="ECO:0007669"/>
    <property type="project" value="UniProtKB-KW"/>
</dbReference>
<organism evidence="9 10">
    <name type="scientific">Varroa destructor</name>
    <name type="common">Honeybee mite</name>
    <dbReference type="NCBI Taxonomy" id="109461"/>
    <lineage>
        <taxon>Eukaryota</taxon>
        <taxon>Metazoa</taxon>
        <taxon>Ecdysozoa</taxon>
        <taxon>Arthropoda</taxon>
        <taxon>Chelicerata</taxon>
        <taxon>Arachnida</taxon>
        <taxon>Acari</taxon>
        <taxon>Parasitiformes</taxon>
        <taxon>Mesostigmata</taxon>
        <taxon>Gamasina</taxon>
        <taxon>Dermanyssoidea</taxon>
        <taxon>Varroidae</taxon>
        <taxon>Varroa</taxon>
    </lineage>
</organism>
<dbReference type="OrthoDB" id="548799at2759"/>
<dbReference type="GeneID" id="111255354"/>
<dbReference type="GO" id="GO:0005874">
    <property type="term" value="C:microtubule"/>
    <property type="evidence" value="ECO:0007669"/>
    <property type="project" value="TreeGrafter"/>
</dbReference>
<evidence type="ECO:0000256" key="7">
    <source>
        <dbReference type="SAM" id="MobiDB-lite"/>
    </source>
</evidence>
<dbReference type="GO" id="GO:0043565">
    <property type="term" value="F:sequence-specific DNA binding"/>
    <property type="evidence" value="ECO:0007669"/>
    <property type="project" value="InterPro"/>
</dbReference>
<dbReference type="InterPro" id="IPR001275">
    <property type="entry name" value="DM_DNA-bd"/>
</dbReference>
<feature type="compositionally biased region" description="Basic and acidic residues" evidence="7">
    <location>
        <begin position="769"/>
        <end position="788"/>
    </location>
</feature>
<dbReference type="GO" id="GO:0006355">
    <property type="term" value="P:regulation of DNA-templated transcription"/>
    <property type="evidence" value="ECO:0007669"/>
    <property type="project" value="InterPro"/>
</dbReference>
<feature type="region of interest" description="Disordered" evidence="7">
    <location>
        <begin position="1"/>
        <end position="30"/>
    </location>
</feature>
<evidence type="ECO:0000313" key="9">
    <source>
        <dbReference type="EnsemblMetazoa" id="XP_022672981"/>
    </source>
</evidence>
<feature type="compositionally biased region" description="Basic and acidic residues" evidence="7">
    <location>
        <begin position="796"/>
        <end position="806"/>
    </location>
</feature>
<comment type="similarity">
    <text evidence="1">Belongs to the TPPP family.</text>
</comment>
<dbReference type="SUPFAM" id="SSF82927">
    <property type="entry name" value="Cysteine-rich DNA binding domain, (DM domain)"/>
    <property type="match status" value="1"/>
</dbReference>
<feature type="region of interest" description="Disordered" evidence="7">
    <location>
        <begin position="758"/>
        <end position="806"/>
    </location>
</feature>
<protein>
    <recommendedName>
        <fullName evidence="8">DM domain-containing protein</fullName>
    </recommendedName>
</protein>
<dbReference type="KEGG" id="vde:111255354"/>
<evidence type="ECO:0000256" key="5">
    <source>
        <dbReference type="ARBA" id="ARBA00023242"/>
    </source>
</evidence>
<keyword evidence="3 6" id="KW-0862">Zinc</keyword>
<dbReference type="GO" id="GO:0046785">
    <property type="term" value="P:microtubule polymerization"/>
    <property type="evidence" value="ECO:0007669"/>
    <property type="project" value="InterPro"/>
</dbReference>
<evidence type="ECO:0000313" key="10">
    <source>
        <dbReference type="Proteomes" id="UP000594260"/>
    </source>
</evidence>
<keyword evidence="10" id="KW-1185">Reference proteome</keyword>
<dbReference type="GO" id="GO:0005634">
    <property type="term" value="C:nucleus"/>
    <property type="evidence" value="ECO:0007669"/>
    <property type="project" value="UniProtKB-SubCell"/>
</dbReference>
<feature type="compositionally biased region" description="Polar residues" evidence="7">
    <location>
        <begin position="176"/>
        <end position="185"/>
    </location>
</feature>
<feature type="compositionally biased region" description="Basic and acidic residues" evidence="7">
    <location>
        <begin position="585"/>
        <end position="596"/>
    </location>
</feature>
<dbReference type="FunFam" id="4.10.1040.10:FF:000001">
    <property type="entry name" value="doublesex- and mab-3-related transcription factor 1"/>
    <property type="match status" value="1"/>
</dbReference>
<keyword evidence="4 6" id="KW-0238">DNA-binding</keyword>
<feature type="region of interest" description="Disordered" evidence="7">
    <location>
        <begin position="377"/>
        <end position="455"/>
    </location>
</feature>
<dbReference type="InterPro" id="IPR011992">
    <property type="entry name" value="EF-hand-dom_pair"/>
</dbReference>
<dbReference type="EnsemblMetazoa" id="XM_022817246">
    <property type="protein sequence ID" value="XP_022672981"/>
    <property type="gene ID" value="LOC111255354"/>
</dbReference>
<feature type="region of interest" description="Disordered" evidence="7">
    <location>
        <begin position="582"/>
        <end position="603"/>
    </location>
</feature>
<feature type="region of interest" description="Disordered" evidence="7">
    <location>
        <begin position="271"/>
        <end position="308"/>
    </location>
</feature>
<reference evidence="9" key="1">
    <citation type="submission" date="2021-01" db="UniProtKB">
        <authorList>
            <consortium name="EnsemblMetazoa"/>
        </authorList>
    </citation>
    <scope>IDENTIFICATION</scope>
</reference>
<evidence type="ECO:0000259" key="8">
    <source>
        <dbReference type="PROSITE" id="PS50809"/>
    </source>
</evidence>
<dbReference type="Pfam" id="PF00751">
    <property type="entry name" value="DM"/>
    <property type="match status" value="1"/>
</dbReference>
<evidence type="ECO:0000256" key="3">
    <source>
        <dbReference type="ARBA" id="ARBA00022833"/>
    </source>
</evidence>
<feature type="DNA-binding region" description="DM" evidence="6">
    <location>
        <begin position="204"/>
        <end position="251"/>
    </location>
</feature>
<dbReference type="SMART" id="SM00301">
    <property type="entry name" value="DM"/>
    <property type="match status" value="1"/>
</dbReference>
<dbReference type="InterPro" id="IPR008907">
    <property type="entry name" value="TPP/p25"/>
</dbReference>
<dbReference type="Proteomes" id="UP000594260">
    <property type="component" value="Unplaced"/>
</dbReference>
<evidence type="ECO:0000256" key="1">
    <source>
        <dbReference type="ARBA" id="ARBA00010994"/>
    </source>
</evidence>
<dbReference type="GO" id="GO:0032273">
    <property type="term" value="P:positive regulation of protein polymerization"/>
    <property type="evidence" value="ECO:0007669"/>
    <property type="project" value="TreeGrafter"/>
</dbReference>
<evidence type="ECO:0000256" key="4">
    <source>
        <dbReference type="ARBA" id="ARBA00023125"/>
    </source>
</evidence>